<protein>
    <submittedName>
        <fullName evidence="2">Phage tail protein</fullName>
    </submittedName>
</protein>
<dbReference type="SUPFAM" id="SSF51327">
    <property type="entry name" value="Head-binding domain of phage P22 tailspike protein"/>
    <property type="match status" value="1"/>
</dbReference>
<accession>A0A5T2X9K0</accession>
<evidence type="ECO:0000259" key="1">
    <source>
        <dbReference type="Pfam" id="PF09008"/>
    </source>
</evidence>
<reference evidence="2" key="1">
    <citation type="submission" date="2018-07" db="EMBL/GenBank/DDBJ databases">
        <authorList>
            <consortium name="GenomeTrakr network: Whole genome sequencing for foodborne pathogen traceback"/>
        </authorList>
    </citation>
    <scope>NUCLEOTIDE SEQUENCE</scope>
    <source>
        <strain evidence="2">FDA00010525</strain>
    </source>
</reference>
<proteinExistence type="predicted"/>
<gene>
    <name evidence="2" type="ORF">BFQ53_10375</name>
</gene>
<feature type="domain" description="Bacteriophage P22 tailspike N-terminal" evidence="1">
    <location>
        <begin position="1"/>
        <end position="113"/>
    </location>
</feature>
<dbReference type="AlphaFoldDB" id="A0A5T2X9K0"/>
<name>A0A5T2X9K0_SALER</name>
<dbReference type="Gene3D" id="2.170.14.10">
    <property type="entry name" value="Phage P22 tailspike-like, N-terminal domain"/>
    <property type="match status" value="1"/>
</dbReference>
<dbReference type="Pfam" id="PF09008">
    <property type="entry name" value="Head_binding"/>
    <property type="match status" value="1"/>
</dbReference>
<dbReference type="EMBL" id="AACWHG010000004">
    <property type="protein sequence ID" value="EAM8622661.1"/>
    <property type="molecule type" value="Genomic_DNA"/>
</dbReference>
<dbReference type="InterPro" id="IPR036730">
    <property type="entry name" value="P22_tailspike_N_sf"/>
</dbReference>
<dbReference type="FunFam" id="2.170.14.10:FF:000001">
    <property type="entry name" value="Tail spike protein"/>
    <property type="match status" value="1"/>
</dbReference>
<dbReference type="InterPro" id="IPR009093">
    <property type="entry name" value="P22_tailspike_N"/>
</dbReference>
<organism evidence="2">
    <name type="scientific">Salmonella enterica</name>
    <name type="common">Salmonella choleraesuis</name>
    <dbReference type="NCBI Taxonomy" id="28901"/>
    <lineage>
        <taxon>Bacteria</taxon>
        <taxon>Pseudomonadati</taxon>
        <taxon>Pseudomonadota</taxon>
        <taxon>Gammaproteobacteria</taxon>
        <taxon>Enterobacterales</taxon>
        <taxon>Enterobacteriaceae</taxon>
        <taxon>Salmonella</taxon>
    </lineage>
</organism>
<comment type="caution">
    <text evidence="2">The sequence shown here is derived from an EMBL/GenBank/DDBJ whole genome shotgun (WGS) entry which is preliminary data.</text>
</comment>
<evidence type="ECO:0000313" key="2">
    <source>
        <dbReference type="EMBL" id="EAM8622661.1"/>
    </source>
</evidence>
<sequence length="618" mass="65630">MTDITANVVVSNPRPIFTESRSFKAVANGKIYIGQIDTDPVNPANQIPVYIENEDGSYVQIAQPLIINAAGKIVYNGQLVKVVTVKGHSMAIYDAYGCQVDYIANVLKYDPDQLEYRLSQPDGYLLVGGLAEHYNLPAKFVVVDNEPYNGDLKAALSEAEAGTVFWLGKKTYNITGLYGTGRNTVENISIVGTGMPQLSDDKTRFIDGTGTVIQGAVKNQARGFKTFNLGIDVGAYVSQNVYTTETYEDALVHYGVGSNANIEIDNVKTLSSVNVASKPGTHSILLEQLSGVTLGYVECIGGFHGLTIKCQNLQGGIAHCYGQYGDAFIFKSDSGGACASNYMERIAVGLYDNAGWPDVTMGGIYDAHDDVTIDRIGIGELIVQNASWGFIPSDANTGFITNVSIGRYSAFNVYGNYYSLTIDNKCVGWTIGEHRISNASGGIRVHPDSAEINIGTGSAKGNTESGYALGGNSLSHGVLFANENGKAGVDYLGGIGFDASLVRGYVNGTVLVSGYPGVKDGNPVNGWADTGDFDMMLTGKTVQITGSLTRGTAAVAYNTIAACRPLKRVPVPAWGVSATSSMIPVECYIETNGQLNVAGFASIPTGGTVYFSGQYLTK</sequence>